<evidence type="ECO:0000313" key="3">
    <source>
        <dbReference type="Proteomes" id="UP000707356"/>
    </source>
</evidence>
<dbReference type="AlphaFoldDB" id="A0A951PAE0"/>
<sequence>MIELDTNKNRPDLAPNSNLDGESLGGIPGQKRATVVQYLQQAEAELVQDYNIKLGIQVYLAQNEGILTRYSSVQCEAALSHFSSSYPGLELQREENKASFTGLFKEAVAEYSQVKSMILDTLKEEGYSDKELKRLRETS</sequence>
<gene>
    <name evidence="2" type="ORF">KME07_09210</name>
</gene>
<reference evidence="2" key="1">
    <citation type="submission" date="2021-05" db="EMBL/GenBank/DDBJ databases">
        <authorList>
            <person name="Pietrasiak N."/>
            <person name="Ward R."/>
            <person name="Stajich J.E."/>
            <person name="Kurbessoian T."/>
        </authorList>
    </citation>
    <scope>NUCLEOTIDE SEQUENCE</scope>
    <source>
        <strain evidence="2">GSE-TBD4-15B</strain>
    </source>
</reference>
<reference evidence="2" key="2">
    <citation type="journal article" date="2022" name="Microbiol. Resour. Announc.">
        <title>Metagenome Sequencing to Explore Phylogenomics of Terrestrial Cyanobacteria.</title>
        <authorList>
            <person name="Ward R.D."/>
            <person name="Stajich J.E."/>
            <person name="Johansen J.R."/>
            <person name="Huntemann M."/>
            <person name="Clum A."/>
            <person name="Foster B."/>
            <person name="Foster B."/>
            <person name="Roux S."/>
            <person name="Palaniappan K."/>
            <person name="Varghese N."/>
            <person name="Mukherjee S."/>
            <person name="Reddy T.B.K."/>
            <person name="Daum C."/>
            <person name="Copeland A."/>
            <person name="Chen I.A."/>
            <person name="Ivanova N.N."/>
            <person name="Kyrpides N.C."/>
            <person name="Shapiro N."/>
            <person name="Eloe-Fadrosh E.A."/>
            <person name="Pietrasiak N."/>
        </authorList>
    </citation>
    <scope>NUCLEOTIDE SEQUENCE</scope>
    <source>
        <strain evidence="2">GSE-TBD4-15B</strain>
    </source>
</reference>
<comment type="caution">
    <text evidence="2">The sequence shown here is derived from an EMBL/GenBank/DDBJ whole genome shotgun (WGS) entry which is preliminary data.</text>
</comment>
<evidence type="ECO:0000256" key="1">
    <source>
        <dbReference type="SAM" id="MobiDB-lite"/>
    </source>
</evidence>
<feature type="compositionally biased region" description="Basic and acidic residues" evidence="1">
    <location>
        <begin position="1"/>
        <end position="11"/>
    </location>
</feature>
<accession>A0A951PAE0</accession>
<organism evidence="2 3">
    <name type="scientific">Pegethrix bostrychoides GSE-TBD4-15B</name>
    <dbReference type="NCBI Taxonomy" id="2839662"/>
    <lineage>
        <taxon>Bacteria</taxon>
        <taxon>Bacillati</taxon>
        <taxon>Cyanobacteriota</taxon>
        <taxon>Cyanophyceae</taxon>
        <taxon>Oculatellales</taxon>
        <taxon>Oculatellaceae</taxon>
        <taxon>Pegethrix</taxon>
    </lineage>
</organism>
<dbReference type="EMBL" id="JAHHHV010000051">
    <property type="protein sequence ID" value="MBW4465603.1"/>
    <property type="molecule type" value="Genomic_DNA"/>
</dbReference>
<protein>
    <submittedName>
        <fullName evidence="2">Uncharacterized protein</fullName>
    </submittedName>
</protein>
<evidence type="ECO:0000313" key="2">
    <source>
        <dbReference type="EMBL" id="MBW4465603.1"/>
    </source>
</evidence>
<dbReference type="Proteomes" id="UP000707356">
    <property type="component" value="Unassembled WGS sequence"/>
</dbReference>
<name>A0A951PAE0_9CYAN</name>
<feature type="region of interest" description="Disordered" evidence="1">
    <location>
        <begin position="1"/>
        <end position="26"/>
    </location>
</feature>
<proteinExistence type="predicted"/>